<gene>
    <name evidence="1" type="ORF">Pint_35646</name>
</gene>
<evidence type="ECO:0000313" key="1">
    <source>
        <dbReference type="EMBL" id="KAJ0027470.1"/>
    </source>
</evidence>
<keyword evidence="2" id="KW-1185">Reference proteome</keyword>
<sequence length="59" mass="6383">MEAAAMNVHENGSLKSLCTASTDPLNWGLVAEGLKGSHLEEVKRMKDLTNSLNWGLVQS</sequence>
<comment type="caution">
    <text evidence="1">The sequence shown here is derived from an EMBL/GenBank/DDBJ whole genome shotgun (WGS) entry which is preliminary data.</text>
</comment>
<name>A0ACC0XZV0_9ROSI</name>
<accession>A0ACC0XZV0</accession>
<dbReference type="EMBL" id="CM047744">
    <property type="protein sequence ID" value="KAJ0027470.1"/>
    <property type="molecule type" value="Genomic_DNA"/>
</dbReference>
<protein>
    <submittedName>
        <fullName evidence="1">Uncharacterized protein</fullName>
    </submittedName>
</protein>
<organism evidence="1 2">
    <name type="scientific">Pistacia integerrima</name>
    <dbReference type="NCBI Taxonomy" id="434235"/>
    <lineage>
        <taxon>Eukaryota</taxon>
        <taxon>Viridiplantae</taxon>
        <taxon>Streptophyta</taxon>
        <taxon>Embryophyta</taxon>
        <taxon>Tracheophyta</taxon>
        <taxon>Spermatophyta</taxon>
        <taxon>Magnoliopsida</taxon>
        <taxon>eudicotyledons</taxon>
        <taxon>Gunneridae</taxon>
        <taxon>Pentapetalae</taxon>
        <taxon>rosids</taxon>
        <taxon>malvids</taxon>
        <taxon>Sapindales</taxon>
        <taxon>Anacardiaceae</taxon>
        <taxon>Pistacia</taxon>
    </lineage>
</organism>
<proteinExistence type="predicted"/>
<reference evidence="2" key="1">
    <citation type="journal article" date="2023" name="G3 (Bethesda)">
        <title>Genome assembly and association tests identify interacting loci associated with vigor, precocity, and sex in interspecific pistachio rootstocks.</title>
        <authorList>
            <person name="Palmer W."/>
            <person name="Jacygrad E."/>
            <person name="Sagayaradj S."/>
            <person name="Cavanaugh K."/>
            <person name="Han R."/>
            <person name="Bertier L."/>
            <person name="Beede B."/>
            <person name="Kafkas S."/>
            <person name="Golino D."/>
            <person name="Preece J."/>
            <person name="Michelmore R."/>
        </authorList>
    </citation>
    <scope>NUCLEOTIDE SEQUENCE [LARGE SCALE GENOMIC DNA]</scope>
</reference>
<evidence type="ECO:0000313" key="2">
    <source>
        <dbReference type="Proteomes" id="UP001163603"/>
    </source>
</evidence>
<dbReference type="Proteomes" id="UP001163603">
    <property type="component" value="Chromosome 9"/>
</dbReference>